<reference evidence="2 3" key="1">
    <citation type="journal article" date="2020" name="Nature">
        <title>Six reference-quality genomes reveal evolution of bat adaptations.</title>
        <authorList>
            <person name="Jebb D."/>
            <person name="Huang Z."/>
            <person name="Pippel M."/>
            <person name="Hughes G.M."/>
            <person name="Lavrichenko K."/>
            <person name="Devanna P."/>
            <person name="Winkler S."/>
            <person name="Jermiin L.S."/>
            <person name="Skirmuntt E.C."/>
            <person name="Katzourakis A."/>
            <person name="Burkitt-Gray L."/>
            <person name="Ray D.A."/>
            <person name="Sullivan K.A.M."/>
            <person name="Roscito J.G."/>
            <person name="Kirilenko B.M."/>
            <person name="Davalos L.M."/>
            <person name="Corthals A.P."/>
            <person name="Power M.L."/>
            <person name="Jones G."/>
            <person name="Ransome R.D."/>
            <person name="Dechmann D.K.N."/>
            <person name="Locatelli A.G."/>
            <person name="Puechmaille S.J."/>
            <person name="Fedrigo O."/>
            <person name="Jarvis E.D."/>
            <person name="Hiller M."/>
            <person name="Vernes S.C."/>
            <person name="Myers E.W."/>
            <person name="Teeling E.C."/>
        </authorList>
    </citation>
    <scope>NUCLEOTIDE SEQUENCE [LARGE SCALE GENOMIC DNA]</scope>
    <source>
        <strain evidence="2">MRhiFer1</strain>
        <tissue evidence="2">Lung</tissue>
    </source>
</reference>
<feature type="compositionally biased region" description="Basic and acidic residues" evidence="1">
    <location>
        <begin position="93"/>
        <end position="105"/>
    </location>
</feature>
<feature type="region of interest" description="Disordered" evidence="1">
    <location>
        <begin position="81"/>
        <end position="125"/>
    </location>
</feature>
<dbReference type="AlphaFoldDB" id="A0A7J7TE19"/>
<name>A0A7J7TE19_RHIFE</name>
<sequence length="125" mass="13416">MAELRSCLNNGPCPFNGGKAPPLMVFKAGRAPGPNVPAPKARGMVIGHHYTEVGPPVPEPSPEKRYSVMKTLLSHVDLVSSLHNRSPTTGMDIPRKGAQGDKMRQEAACPQPDLMTQPHSGKRTV</sequence>
<evidence type="ECO:0000313" key="3">
    <source>
        <dbReference type="Proteomes" id="UP000585614"/>
    </source>
</evidence>
<proteinExistence type="predicted"/>
<evidence type="ECO:0000256" key="1">
    <source>
        <dbReference type="SAM" id="MobiDB-lite"/>
    </source>
</evidence>
<gene>
    <name evidence="2" type="ORF">mRhiFer1_008983</name>
</gene>
<comment type="caution">
    <text evidence="2">The sequence shown here is derived from an EMBL/GenBank/DDBJ whole genome shotgun (WGS) entry which is preliminary data.</text>
</comment>
<organism evidence="2 3">
    <name type="scientific">Rhinolophus ferrumequinum</name>
    <name type="common">Greater horseshoe bat</name>
    <dbReference type="NCBI Taxonomy" id="59479"/>
    <lineage>
        <taxon>Eukaryota</taxon>
        <taxon>Metazoa</taxon>
        <taxon>Chordata</taxon>
        <taxon>Craniata</taxon>
        <taxon>Vertebrata</taxon>
        <taxon>Euteleostomi</taxon>
        <taxon>Mammalia</taxon>
        <taxon>Eutheria</taxon>
        <taxon>Laurasiatheria</taxon>
        <taxon>Chiroptera</taxon>
        <taxon>Yinpterochiroptera</taxon>
        <taxon>Rhinolophoidea</taxon>
        <taxon>Rhinolophidae</taxon>
        <taxon>Rhinolophinae</taxon>
        <taxon>Rhinolophus</taxon>
    </lineage>
</organism>
<dbReference type="Proteomes" id="UP000585614">
    <property type="component" value="Unassembled WGS sequence"/>
</dbReference>
<protein>
    <submittedName>
        <fullName evidence="2">Uncharacterized protein</fullName>
    </submittedName>
</protein>
<dbReference type="EMBL" id="JACAGC010000020">
    <property type="protein sequence ID" value="KAF6298961.1"/>
    <property type="molecule type" value="Genomic_DNA"/>
</dbReference>
<evidence type="ECO:0000313" key="2">
    <source>
        <dbReference type="EMBL" id="KAF6298961.1"/>
    </source>
</evidence>
<accession>A0A7J7TE19</accession>